<evidence type="ECO:0000313" key="1">
    <source>
        <dbReference type="EMBL" id="GEU52494.1"/>
    </source>
</evidence>
<proteinExistence type="predicted"/>
<accession>A0A6L2KX63</accession>
<name>A0A6L2KX63_TANCI</name>
<protein>
    <submittedName>
        <fullName evidence="1">Uncharacterized protein</fullName>
    </submittedName>
</protein>
<dbReference type="EMBL" id="BKCJ010003023">
    <property type="protein sequence ID" value="GEU52494.1"/>
    <property type="molecule type" value="Genomic_DNA"/>
</dbReference>
<sequence length="150" mass="16630">METIHVKFDKFTPMASKCNNSEARINCMNFQNSSEDLQSVPSKTDFDNLFGPLYKEYYATSSPEVSDNFAANTLDNDNTSSSSLIIVEEDEAHEIVSSLVEQVSTKANSLVLNENSDEFIQEGIADSDGNVFYNAPPTHVFEEAESSSTY</sequence>
<comment type="caution">
    <text evidence="1">The sequence shown here is derived from an EMBL/GenBank/DDBJ whole genome shotgun (WGS) entry which is preliminary data.</text>
</comment>
<dbReference type="AlphaFoldDB" id="A0A6L2KX63"/>
<organism evidence="1">
    <name type="scientific">Tanacetum cinerariifolium</name>
    <name type="common">Dalmatian daisy</name>
    <name type="synonym">Chrysanthemum cinerariifolium</name>
    <dbReference type="NCBI Taxonomy" id="118510"/>
    <lineage>
        <taxon>Eukaryota</taxon>
        <taxon>Viridiplantae</taxon>
        <taxon>Streptophyta</taxon>
        <taxon>Embryophyta</taxon>
        <taxon>Tracheophyta</taxon>
        <taxon>Spermatophyta</taxon>
        <taxon>Magnoliopsida</taxon>
        <taxon>eudicotyledons</taxon>
        <taxon>Gunneridae</taxon>
        <taxon>Pentapetalae</taxon>
        <taxon>asterids</taxon>
        <taxon>campanulids</taxon>
        <taxon>Asterales</taxon>
        <taxon>Asteraceae</taxon>
        <taxon>Asteroideae</taxon>
        <taxon>Anthemideae</taxon>
        <taxon>Anthemidinae</taxon>
        <taxon>Tanacetum</taxon>
    </lineage>
</organism>
<gene>
    <name evidence="1" type="ORF">Tci_024472</name>
</gene>
<reference evidence="1" key="1">
    <citation type="journal article" date="2019" name="Sci. Rep.">
        <title>Draft genome of Tanacetum cinerariifolium, the natural source of mosquito coil.</title>
        <authorList>
            <person name="Yamashiro T."/>
            <person name="Shiraishi A."/>
            <person name="Satake H."/>
            <person name="Nakayama K."/>
        </authorList>
    </citation>
    <scope>NUCLEOTIDE SEQUENCE</scope>
</reference>